<gene>
    <name evidence="1" type="ORF">KF707C_22060</name>
</gene>
<evidence type="ECO:0000313" key="2">
    <source>
        <dbReference type="Proteomes" id="UP000218554"/>
    </source>
</evidence>
<dbReference type="KEGG" id="pfuw:KF707C_22060"/>
<dbReference type="EMBL" id="AP014862">
    <property type="protein sequence ID" value="BAU73894.1"/>
    <property type="molecule type" value="Genomic_DNA"/>
</dbReference>
<accession>L8MQI5</accession>
<organism evidence="1 2">
    <name type="scientific">Metapseudomonas furukawaii</name>
    <name type="common">Pseudomonas furukawaii</name>
    <dbReference type="NCBI Taxonomy" id="1149133"/>
    <lineage>
        <taxon>Bacteria</taxon>
        <taxon>Pseudomonadati</taxon>
        <taxon>Pseudomonadota</taxon>
        <taxon>Gammaproteobacteria</taxon>
        <taxon>Pseudomonadales</taxon>
        <taxon>Pseudomonadaceae</taxon>
        <taxon>Metapseudomonas</taxon>
    </lineage>
</organism>
<reference evidence="1 2" key="2">
    <citation type="journal article" date="2017" name="Int. J. Syst. Evol. Microbiol.">
        <title>Pseudomonas furukawaii sp. nov., a polychlorinated biphenyl-degrading bacterium isolated from biphenyl-contaminated soil in Japan.</title>
        <authorList>
            <person name="Kimura N."/>
            <person name="Watanabe T."/>
            <person name="Suenaga H."/>
            <person name="Fujihara H."/>
            <person name="Futagami T."/>
            <person name="Goto M."/>
            <person name="Hanada S."/>
            <person name="Hirose J."/>
        </authorList>
    </citation>
    <scope>NUCLEOTIDE SEQUENCE [LARGE SCALE GENOMIC DNA]</scope>
    <source>
        <strain evidence="2">DSM 10086 / NBRC 110670 / KF707</strain>
    </source>
</reference>
<dbReference type="Proteomes" id="UP000218554">
    <property type="component" value="Chromosome"/>
</dbReference>
<protein>
    <submittedName>
        <fullName evidence="1">Uncharacterized protein</fullName>
    </submittedName>
</protein>
<keyword evidence="2" id="KW-1185">Reference proteome</keyword>
<proteinExistence type="predicted"/>
<accession>A0A143SPY8</accession>
<reference evidence="2" key="1">
    <citation type="submission" date="2015-05" db="EMBL/GenBank/DDBJ databases">
        <title>Draft genome sequencing of a biphenyl-degrading bacterium, Pseudomonas balearica KF707 (=NBRC110670).</title>
        <authorList>
            <person name="Kimura N."/>
            <person name="Hirose J."/>
            <person name="Watanabe T."/>
            <person name="Suenaga H."/>
            <person name="Fujihara H."/>
            <person name="Noguchi M."/>
            <person name="Hashimoto M."/>
            <person name="Shimodaira J."/>
            <person name="Tsuchikane K."/>
            <person name="Hosoyama A."/>
            <person name="Yamazoe A."/>
            <person name="Fujita N."/>
            <person name="Furukawa K."/>
        </authorList>
    </citation>
    <scope>NUCLEOTIDE SEQUENCE [LARGE SCALE GENOMIC DNA]</scope>
    <source>
        <strain evidence="2">DSM 10086 / NBRC 110670 / KF707</strain>
    </source>
</reference>
<name>L8MQI5_METFU</name>
<dbReference type="AlphaFoldDB" id="L8MQI5"/>
<evidence type="ECO:0000313" key="1">
    <source>
        <dbReference type="EMBL" id="BAU73894.1"/>
    </source>
</evidence>
<sequence length="56" mass="6529">MAEQALHSIAGLYEIERQPDLEMLRDQWQTEANAVLRQSEEDWRRRAGLLPKGPKP</sequence>